<dbReference type="AlphaFoldDB" id="A0A919IA46"/>
<accession>A0A919IA46</accession>
<sequence length="59" mass="6086">MDALILFAIRYVGAVTRSRPTAGRAGRGSGGGQAGVRLTMPDTLRNVSGRDVPGLSSQN</sequence>
<feature type="compositionally biased region" description="Gly residues" evidence="1">
    <location>
        <begin position="25"/>
        <end position="34"/>
    </location>
</feature>
<proteinExistence type="predicted"/>
<comment type="caution">
    <text evidence="2">The sequence shown here is derived from an EMBL/GenBank/DDBJ whole genome shotgun (WGS) entry which is preliminary data.</text>
</comment>
<gene>
    <name evidence="2" type="ORF">Acy02nite_01610</name>
</gene>
<organism evidence="2 3">
    <name type="scientific">Actinoplanes cyaneus</name>
    <dbReference type="NCBI Taxonomy" id="52696"/>
    <lineage>
        <taxon>Bacteria</taxon>
        <taxon>Bacillati</taxon>
        <taxon>Actinomycetota</taxon>
        <taxon>Actinomycetes</taxon>
        <taxon>Micromonosporales</taxon>
        <taxon>Micromonosporaceae</taxon>
        <taxon>Actinoplanes</taxon>
    </lineage>
</organism>
<name>A0A919IA46_9ACTN</name>
<reference evidence="2" key="1">
    <citation type="submission" date="2021-01" db="EMBL/GenBank/DDBJ databases">
        <title>Whole genome shotgun sequence of Actinoplanes cyaneus NBRC 14990.</title>
        <authorList>
            <person name="Komaki H."/>
            <person name="Tamura T."/>
        </authorList>
    </citation>
    <scope>NUCLEOTIDE SEQUENCE</scope>
    <source>
        <strain evidence="2">NBRC 14990</strain>
    </source>
</reference>
<evidence type="ECO:0000256" key="1">
    <source>
        <dbReference type="SAM" id="MobiDB-lite"/>
    </source>
</evidence>
<evidence type="ECO:0000313" key="3">
    <source>
        <dbReference type="Proteomes" id="UP000619479"/>
    </source>
</evidence>
<feature type="region of interest" description="Disordered" evidence="1">
    <location>
        <begin position="18"/>
        <end position="59"/>
    </location>
</feature>
<evidence type="ECO:0000313" key="2">
    <source>
        <dbReference type="EMBL" id="GID62280.1"/>
    </source>
</evidence>
<dbReference type="Proteomes" id="UP000619479">
    <property type="component" value="Unassembled WGS sequence"/>
</dbReference>
<protein>
    <submittedName>
        <fullName evidence="2">Uncharacterized protein</fullName>
    </submittedName>
</protein>
<dbReference type="EMBL" id="BOMH01000001">
    <property type="protein sequence ID" value="GID62280.1"/>
    <property type="molecule type" value="Genomic_DNA"/>
</dbReference>
<keyword evidence="3" id="KW-1185">Reference proteome</keyword>